<dbReference type="RefSeq" id="XP_033573512.1">
    <property type="nucleotide sequence ID" value="XM_033729081.1"/>
</dbReference>
<reference evidence="4" key="3">
    <citation type="submission" date="2025-04" db="UniProtKB">
        <authorList>
            <consortium name="RefSeq"/>
        </authorList>
    </citation>
    <scope>IDENTIFICATION</scope>
    <source>
        <strain evidence="4">CBS 304.34</strain>
    </source>
</reference>
<dbReference type="GeneID" id="54469974"/>
<sequence>MGSSDSPGQRCDGDSTRSAVVIAVQVSALRPAHKPYLTANPPHFADVVILHPTPLPLLETAYSMGLASKLAAAGPPPGAAPGGYPPQGQPGGYPGQPQYQAYPGGAGGQQVSA</sequence>
<reference evidence="4" key="2">
    <citation type="submission" date="2020-04" db="EMBL/GenBank/DDBJ databases">
        <authorList>
            <consortium name="NCBI Genome Project"/>
        </authorList>
    </citation>
    <scope>NUCLEOTIDE SEQUENCE</scope>
    <source>
        <strain evidence="4">CBS 304.34</strain>
    </source>
</reference>
<name>A0A6A6YDB1_9PEZI</name>
<gene>
    <name evidence="2 4" type="ORF">BDZ99DRAFT_97225</name>
</gene>
<reference evidence="2 4" key="1">
    <citation type="journal article" date="2020" name="Stud. Mycol.">
        <title>101 Dothideomycetes genomes: a test case for predicting lifestyles and emergence of pathogens.</title>
        <authorList>
            <person name="Haridas S."/>
            <person name="Albert R."/>
            <person name="Binder M."/>
            <person name="Bloem J."/>
            <person name="Labutti K."/>
            <person name="Salamov A."/>
            <person name="Andreopoulos B."/>
            <person name="Baker S."/>
            <person name="Barry K."/>
            <person name="Bills G."/>
            <person name="Bluhm B."/>
            <person name="Cannon C."/>
            <person name="Castanera R."/>
            <person name="Culley D."/>
            <person name="Daum C."/>
            <person name="Ezra D."/>
            <person name="Gonzalez J."/>
            <person name="Henrissat B."/>
            <person name="Kuo A."/>
            <person name="Liang C."/>
            <person name="Lipzen A."/>
            <person name="Lutzoni F."/>
            <person name="Magnuson J."/>
            <person name="Mondo S."/>
            <person name="Nolan M."/>
            <person name="Ohm R."/>
            <person name="Pangilinan J."/>
            <person name="Park H.-J."/>
            <person name="Ramirez L."/>
            <person name="Alfaro M."/>
            <person name="Sun H."/>
            <person name="Tritt A."/>
            <person name="Yoshinaga Y."/>
            <person name="Zwiers L.-H."/>
            <person name="Turgeon B."/>
            <person name="Goodwin S."/>
            <person name="Spatafora J."/>
            <person name="Crous P."/>
            <person name="Grigoriev I."/>
        </authorList>
    </citation>
    <scope>NUCLEOTIDE SEQUENCE</scope>
    <source>
        <strain evidence="2 4">CBS 304.34</strain>
    </source>
</reference>
<organism evidence="2">
    <name type="scientific">Mytilinidion resinicola</name>
    <dbReference type="NCBI Taxonomy" id="574789"/>
    <lineage>
        <taxon>Eukaryota</taxon>
        <taxon>Fungi</taxon>
        <taxon>Dikarya</taxon>
        <taxon>Ascomycota</taxon>
        <taxon>Pezizomycotina</taxon>
        <taxon>Dothideomycetes</taxon>
        <taxon>Pleosporomycetidae</taxon>
        <taxon>Mytilinidiales</taxon>
        <taxon>Mytilinidiaceae</taxon>
        <taxon>Mytilinidion</taxon>
    </lineage>
</organism>
<protein>
    <submittedName>
        <fullName evidence="2 4">Uncharacterized protein</fullName>
    </submittedName>
</protein>
<feature type="compositionally biased region" description="Gly residues" evidence="1">
    <location>
        <begin position="104"/>
        <end position="113"/>
    </location>
</feature>
<dbReference type="AlphaFoldDB" id="A0A6A6YDB1"/>
<evidence type="ECO:0000313" key="2">
    <source>
        <dbReference type="EMBL" id="KAF2806548.1"/>
    </source>
</evidence>
<accession>A0A6A6YDB1</accession>
<evidence type="ECO:0000256" key="1">
    <source>
        <dbReference type="SAM" id="MobiDB-lite"/>
    </source>
</evidence>
<evidence type="ECO:0000313" key="4">
    <source>
        <dbReference type="RefSeq" id="XP_033573512.1"/>
    </source>
</evidence>
<dbReference type="Proteomes" id="UP000504636">
    <property type="component" value="Unplaced"/>
</dbReference>
<evidence type="ECO:0000313" key="3">
    <source>
        <dbReference type="Proteomes" id="UP000504636"/>
    </source>
</evidence>
<feature type="region of interest" description="Disordered" evidence="1">
    <location>
        <begin position="70"/>
        <end position="113"/>
    </location>
</feature>
<proteinExistence type="predicted"/>
<keyword evidence="3" id="KW-1185">Reference proteome</keyword>
<feature type="compositionally biased region" description="Pro residues" evidence="1">
    <location>
        <begin position="74"/>
        <end position="88"/>
    </location>
</feature>
<dbReference type="EMBL" id="MU003707">
    <property type="protein sequence ID" value="KAF2806548.1"/>
    <property type="molecule type" value="Genomic_DNA"/>
</dbReference>